<dbReference type="OrthoDB" id="408631at2759"/>
<dbReference type="SUPFAM" id="SSF53474">
    <property type="entry name" value="alpha/beta-Hydrolases"/>
    <property type="match status" value="1"/>
</dbReference>
<dbReference type="InterPro" id="IPR050300">
    <property type="entry name" value="GDXG_lipolytic_enzyme"/>
</dbReference>
<dbReference type="PANTHER" id="PTHR48081:SF8">
    <property type="entry name" value="ALPHA_BETA HYDROLASE FOLD-3 DOMAIN-CONTAINING PROTEIN-RELATED"/>
    <property type="match status" value="1"/>
</dbReference>
<dbReference type="InterPro" id="IPR013094">
    <property type="entry name" value="AB_hydrolase_3"/>
</dbReference>
<dbReference type="Gene3D" id="3.40.50.1820">
    <property type="entry name" value="alpha/beta hydrolase"/>
    <property type="match status" value="1"/>
</dbReference>
<keyword evidence="4" id="KW-1185">Reference proteome</keyword>
<protein>
    <submittedName>
        <fullName evidence="3">Alpha/beta-hydrolase</fullName>
    </submittedName>
</protein>
<organism evidence="3 4">
    <name type="scientific">Rhizoclosmatium globosum</name>
    <dbReference type="NCBI Taxonomy" id="329046"/>
    <lineage>
        <taxon>Eukaryota</taxon>
        <taxon>Fungi</taxon>
        <taxon>Fungi incertae sedis</taxon>
        <taxon>Chytridiomycota</taxon>
        <taxon>Chytridiomycota incertae sedis</taxon>
        <taxon>Chytridiomycetes</taxon>
        <taxon>Chytridiales</taxon>
        <taxon>Chytriomycetaceae</taxon>
        <taxon>Rhizoclosmatium</taxon>
    </lineage>
</organism>
<dbReference type="Proteomes" id="UP000193642">
    <property type="component" value="Unassembled WGS sequence"/>
</dbReference>
<sequence>MEGMAPQGRHSTDICRLISRFSVPSVLARAEVVAVKGELGEAVKGERLKLWHRVCDVVGVDPSTVEYDATVDRLKGEWVKNWDVGSVVKERASVTLFIHGGAHIFMSPGTHRGLTSHISKETNGPVFALDYSLAPEAIFPVAIFETLLVYSSLIGTPEFNGFPTSYHTIFANPLSKASFRPEQIQIMGDSSGGCLVTQTLLVMKALGIQMPNCAVLMSPFVDATCNSPSFTLNWTSDFLTLDPTGMQWALSAYSGKNTSKAHPSISRIPQRLFGPVSHLDSSWRCGVLLNDSIMLFEG</sequence>
<keyword evidence="1 3" id="KW-0378">Hydrolase</keyword>
<feature type="domain" description="Alpha/beta hydrolase fold-3" evidence="2">
    <location>
        <begin position="96"/>
        <end position="267"/>
    </location>
</feature>
<gene>
    <name evidence="3" type="ORF">BCR33DRAFT_79640</name>
</gene>
<dbReference type="Pfam" id="PF07859">
    <property type="entry name" value="Abhydrolase_3"/>
    <property type="match status" value="1"/>
</dbReference>
<evidence type="ECO:0000256" key="1">
    <source>
        <dbReference type="ARBA" id="ARBA00022801"/>
    </source>
</evidence>
<evidence type="ECO:0000313" key="3">
    <source>
        <dbReference type="EMBL" id="ORY47807.1"/>
    </source>
</evidence>
<dbReference type="InterPro" id="IPR029058">
    <property type="entry name" value="AB_hydrolase_fold"/>
</dbReference>
<evidence type="ECO:0000259" key="2">
    <source>
        <dbReference type="Pfam" id="PF07859"/>
    </source>
</evidence>
<dbReference type="AlphaFoldDB" id="A0A1Y2CLI1"/>
<dbReference type="PANTHER" id="PTHR48081">
    <property type="entry name" value="AB HYDROLASE SUPERFAMILY PROTEIN C4A8.06C"/>
    <property type="match status" value="1"/>
</dbReference>
<reference evidence="3 4" key="1">
    <citation type="submission" date="2016-07" db="EMBL/GenBank/DDBJ databases">
        <title>Pervasive Adenine N6-methylation of Active Genes in Fungi.</title>
        <authorList>
            <consortium name="DOE Joint Genome Institute"/>
            <person name="Mondo S.J."/>
            <person name="Dannebaum R.O."/>
            <person name="Kuo R.C."/>
            <person name="Labutti K."/>
            <person name="Haridas S."/>
            <person name="Kuo A."/>
            <person name="Salamov A."/>
            <person name="Ahrendt S.R."/>
            <person name="Lipzen A."/>
            <person name="Sullivan W."/>
            <person name="Andreopoulos W.B."/>
            <person name="Clum A."/>
            <person name="Lindquist E."/>
            <person name="Daum C."/>
            <person name="Ramamoorthy G.K."/>
            <person name="Gryganskyi A."/>
            <person name="Culley D."/>
            <person name="Magnuson J.K."/>
            <person name="James T.Y."/>
            <person name="O'Malley M.A."/>
            <person name="Stajich J.E."/>
            <person name="Spatafora J.W."/>
            <person name="Visel A."/>
            <person name="Grigoriev I.V."/>
        </authorList>
    </citation>
    <scope>NUCLEOTIDE SEQUENCE [LARGE SCALE GENOMIC DNA]</scope>
    <source>
        <strain evidence="3 4">JEL800</strain>
    </source>
</reference>
<name>A0A1Y2CLI1_9FUNG</name>
<dbReference type="GO" id="GO:0016787">
    <property type="term" value="F:hydrolase activity"/>
    <property type="evidence" value="ECO:0007669"/>
    <property type="project" value="UniProtKB-KW"/>
</dbReference>
<accession>A0A1Y2CLI1</accession>
<dbReference type="EMBL" id="MCGO01000013">
    <property type="protein sequence ID" value="ORY47807.1"/>
    <property type="molecule type" value="Genomic_DNA"/>
</dbReference>
<proteinExistence type="predicted"/>
<evidence type="ECO:0000313" key="4">
    <source>
        <dbReference type="Proteomes" id="UP000193642"/>
    </source>
</evidence>
<comment type="caution">
    <text evidence="3">The sequence shown here is derived from an EMBL/GenBank/DDBJ whole genome shotgun (WGS) entry which is preliminary data.</text>
</comment>
<dbReference type="STRING" id="329046.A0A1Y2CLI1"/>